<gene>
    <name evidence="1" type="ORF">EVAR_92028_1</name>
</gene>
<dbReference type="AlphaFoldDB" id="A0A4C2A9W1"/>
<organism evidence="1 2">
    <name type="scientific">Eumeta variegata</name>
    <name type="common">Bagworm moth</name>
    <name type="synonym">Eumeta japonica</name>
    <dbReference type="NCBI Taxonomy" id="151549"/>
    <lineage>
        <taxon>Eukaryota</taxon>
        <taxon>Metazoa</taxon>
        <taxon>Ecdysozoa</taxon>
        <taxon>Arthropoda</taxon>
        <taxon>Hexapoda</taxon>
        <taxon>Insecta</taxon>
        <taxon>Pterygota</taxon>
        <taxon>Neoptera</taxon>
        <taxon>Endopterygota</taxon>
        <taxon>Lepidoptera</taxon>
        <taxon>Glossata</taxon>
        <taxon>Ditrysia</taxon>
        <taxon>Tineoidea</taxon>
        <taxon>Psychidae</taxon>
        <taxon>Oiketicinae</taxon>
        <taxon>Eumeta</taxon>
    </lineage>
</organism>
<reference evidence="1 2" key="1">
    <citation type="journal article" date="2019" name="Commun. Biol.">
        <title>The bagworm genome reveals a unique fibroin gene that provides high tensile strength.</title>
        <authorList>
            <person name="Kono N."/>
            <person name="Nakamura H."/>
            <person name="Ohtoshi R."/>
            <person name="Tomita M."/>
            <person name="Numata K."/>
            <person name="Arakawa K."/>
        </authorList>
    </citation>
    <scope>NUCLEOTIDE SEQUENCE [LARGE SCALE GENOMIC DNA]</scope>
</reference>
<evidence type="ECO:0000313" key="1">
    <source>
        <dbReference type="EMBL" id="GBP95755.1"/>
    </source>
</evidence>
<protein>
    <submittedName>
        <fullName evidence="1">Uncharacterized protein</fullName>
    </submittedName>
</protein>
<dbReference type="Proteomes" id="UP000299102">
    <property type="component" value="Unassembled WGS sequence"/>
</dbReference>
<evidence type="ECO:0000313" key="2">
    <source>
        <dbReference type="Proteomes" id="UP000299102"/>
    </source>
</evidence>
<sequence length="97" mass="11147">MCGCEERRTGLRISNVPSAISNVQQSGLIGERRSRAPTHRANVRSRYELITRLHFRSMLSRTLLQYLAEPPLRYQNLVSWFVPKSLTQISNTSTITE</sequence>
<keyword evidence="2" id="KW-1185">Reference proteome</keyword>
<accession>A0A4C2A9W1</accession>
<name>A0A4C2A9W1_EUMVA</name>
<comment type="caution">
    <text evidence="1">The sequence shown here is derived from an EMBL/GenBank/DDBJ whole genome shotgun (WGS) entry which is preliminary data.</text>
</comment>
<proteinExistence type="predicted"/>
<dbReference type="EMBL" id="BGZK01002676">
    <property type="protein sequence ID" value="GBP95755.1"/>
    <property type="molecule type" value="Genomic_DNA"/>
</dbReference>